<dbReference type="Proteomes" id="UP001054945">
    <property type="component" value="Unassembled WGS sequence"/>
</dbReference>
<comment type="caution">
    <text evidence="1">The sequence shown here is derived from an EMBL/GenBank/DDBJ whole genome shotgun (WGS) entry which is preliminary data.</text>
</comment>
<keyword evidence="2" id="KW-1185">Reference proteome</keyword>
<proteinExistence type="predicted"/>
<sequence length="101" mass="11537">MWSSEDDFETRQAFRQFSDCCKTNIFPVAYGQLEKNLLKSDNVPSIEKNDLKPILDDAVCDLKLRAGTETFLCTEVSSVPDLCYSEPCFSISSQIQWMLKI</sequence>
<reference evidence="1 2" key="1">
    <citation type="submission" date="2021-06" db="EMBL/GenBank/DDBJ databases">
        <title>Caerostris extrusa draft genome.</title>
        <authorList>
            <person name="Kono N."/>
            <person name="Arakawa K."/>
        </authorList>
    </citation>
    <scope>NUCLEOTIDE SEQUENCE [LARGE SCALE GENOMIC DNA]</scope>
</reference>
<gene>
    <name evidence="1" type="ORF">CEXT_658691</name>
</gene>
<name>A0AAV4RBV7_CAEEX</name>
<evidence type="ECO:0000313" key="2">
    <source>
        <dbReference type="Proteomes" id="UP001054945"/>
    </source>
</evidence>
<dbReference type="EMBL" id="BPLR01007791">
    <property type="protein sequence ID" value="GIY19778.1"/>
    <property type="molecule type" value="Genomic_DNA"/>
</dbReference>
<dbReference type="AlphaFoldDB" id="A0AAV4RBV7"/>
<evidence type="ECO:0000313" key="1">
    <source>
        <dbReference type="EMBL" id="GIY19778.1"/>
    </source>
</evidence>
<protein>
    <submittedName>
        <fullName evidence="1">Uncharacterized protein</fullName>
    </submittedName>
</protein>
<organism evidence="1 2">
    <name type="scientific">Caerostris extrusa</name>
    <name type="common">Bark spider</name>
    <name type="synonym">Caerostris bankana</name>
    <dbReference type="NCBI Taxonomy" id="172846"/>
    <lineage>
        <taxon>Eukaryota</taxon>
        <taxon>Metazoa</taxon>
        <taxon>Ecdysozoa</taxon>
        <taxon>Arthropoda</taxon>
        <taxon>Chelicerata</taxon>
        <taxon>Arachnida</taxon>
        <taxon>Araneae</taxon>
        <taxon>Araneomorphae</taxon>
        <taxon>Entelegynae</taxon>
        <taxon>Araneoidea</taxon>
        <taxon>Araneidae</taxon>
        <taxon>Caerostris</taxon>
    </lineage>
</organism>
<accession>A0AAV4RBV7</accession>